<feature type="compositionally biased region" description="Basic and acidic residues" evidence="2">
    <location>
        <begin position="10"/>
        <end position="36"/>
    </location>
</feature>
<reference evidence="4 5" key="1">
    <citation type="submission" date="2019-01" db="EMBL/GenBank/DDBJ databases">
        <title>A draft genome assembly of the solar-powered sea slug Elysia chlorotica.</title>
        <authorList>
            <person name="Cai H."/>
            <person name="Li Q."/>
            <person name="Fang X."/>
            <person name="Li J."/>
            <person name="Curtis N.E."/>
            <person name="Altenburger A."/>
            <person name="Shibata T."/>
            <person name="Feng M."/>
            <person name="Maeda T."/>
            <person name="Schwartz J.A."/>
            <person name="Shigenobu S."/>
            <person name="Lundholm N."/>
            <person name="Nishiyama T."/>
            <person name="Yang H."/>
            <person name="Hasebe M."/>
            <person name="Li S."/>
            <person name="Pierce S.K."/>
            <person name="Wang J."/>
        </authorList>
    </citation>
    <scope>NUCLEOTIDE SEQUENCE [LARGE SCALE GENOMIC DNA]</scope>
    <source>
        <strain evidence="4">EC2010</strain>
        <tissue evidence="4">Whole organism of an adult</tissue>
    </source>
</reference>
<dbReference type="CDD" id="cd00143">
    <property type="entry name" value="PP2Cc"/>
    <property type="match status" value="1"/>
</dbReference>
<dbReference type="Gene3D" id="3.60.40.10">
    <property type="entry name" value="PPM-type phosphatase domain"/>
    <property type="match status" value="1"/>
</dbReference>
<feature type="compositionally biased region" description="Basic and acidic residues" evidence="2">
    <location>
        <begin position="356"/>
        <end position="371"/>
    </location>
</feature>
<feature type="compositionally biased region" description="Basic and acidic residues" evidence="2">
    <location>
        <begin position="588"/>
        <end position="602"/>
    </location>
</feature>
<protein>
    <recommendedName>
        <fullName evidence="3">PPM-type phosphatase domain-containing protein</fullName>
    </recommendedName>
</protein>
<gene>
    <name evidence="4" type="ORF">EGW08_015072</name>
</gene>
<organism evidence="4 5">
    <name type="scientific">Elysia chlorotica</name>
    <name type="common">Eastern emerald elysia</name>
    <name type="synonym">Sea slug</name>
    <dbReference type="NCBI Taxonomy" id="188477"/>
    <lineage>
        <taxon>Eukaryota</taxon>
        <taxon>Metazoa</taxon>
        <taxon>Spiralia</taxon>
        <taxon>Lophotrochozoa</taxon>
        <taxon>Mollusca</taxon>
        <taxon>Gastropoda</taxon>
        <taxon>Heterobranchia</taxon>
        <taxon>Euthyneura</taxon>
        <taxon>Panpulmonata</taxon>
        <taxon>Sacoglossa</taxon>
        <taxon>Placobranchoidea</taxon>
        <taxon>Plakobranchidae</taxon>
        <taxon>Elysia</taxon>
    </lineage>
</organism>
<evidence type="ECO:0000256" key="1">
    <source>
        <dbReference type="ARBA" id="ARBA00006702"/>
    </source>
</evidence>
<evidence type="ECO:0000259" key="3">
    <source>
        <dbReference type="PROSITE" id="PS51746"/>
    </source>
</evidence>
<dbReference type="GO" id="GO:0004722">
    <property type="term" value="F:protein serine/threonine phosphatase activity"/>
    <property type="evidence" value="ECO:0007669"/>
    <property type="project" value="InterPro"/>
</dbReference>
<dbReference type="SUPFAM" id="SSF81606">
    <property type="entry name" value="PP2C-like"/>
    <property type="match status" value="1"/>
</dbReference>
<dbReference type="PROSITE" id="PS51746">
    <property type="entry name" value="PPM_2"/>
    <property type="match status" value="1"/>
</dbReference>
<dbReference type="SMART" id="SM00332">
    <property type="entry name" value="PP2Cc"/>
    <property type="match status" value="1"/>
</dbReference>
<feature type="compositionally biased region" description="Polar residues" evidence="2">
    <location>
        <begin position="537"/>
        <end position="550"/>
    </location>
</feature>
<dbReference type="PANTHER" id="PTHR13832">
    <property type="entry name" value="PROTEIN PHOSPHATASE 2C"/>
    <property type="match status" value="1"/>
</dbReference>
<dbReference type="InterPro" id="IPR001932">
    <property type="entry name" value="PPM-type_phosphatase-like_dom"/>
</dbReference>
<comment type="similarity">
    <text evidence="1">Belongs to the PP2C family.</text>
</comment>
<accession>A0A3S0ZGM1</accession>
<keyword evidence="5" id="KW-1185">Reference proteome</keyword>
<comment type="caution">
    <text evidence="4">The sequence shown here is derived from an EMBL/GenBank/DDBJ whole genome shotgun (WGS) entry which is preliminary data.</text>
</comment>
<dbReference type="InterPro" id="IPR015655">
    <property type="entry name" value="PP2C"/>
</dbReference>
<sequence length="755" mass="85102">MSATATPRTRVSDRLLRSIPEDSIPRNTESFKGKDIKRSDTPETILTDFSNRPDISIYCDRCAVYIDIRNLPYHKSYHEALLTLNYRNMQKPHDTRALMQRRNIIIKKMKSEITSENPLRPNVIKKIDDAFEILKGDLEDSYEEIKQVNEKVDWNVRAVSLNCSPSCAYAVGMCSSENNRWKSCMEDCKVYQDYFGEDRNKCYLAVFDGHHGEFAAERSANEMHHLLLHEMAKFDSKTKSTTARNFAESVTARKDYEQLRPETRDSIRVNLHQDSAEIVKNIMDMCNAKYEEMMKDKTDKEKKKKSQRYHPFSDKMHKAWRKTYLLMDILLSYGKDEMSKVRWSGTSAVTVVIHDTQNKGENKDGDGKLERLEEESSGSGSQSSPKRVTKVVDPPVELGMIHVANAGNCRALLIRDAKSYRLTKDHTPSNPKERERVLACGGNLSSSEKDCRVNGVLSVTRSLGNHGDKKLKDCVTVDPHVTSVPIDQYAQILVLASSGVWDVLTDEEVTSLLVKLLPSEQIPPPSRVNESVLNVFSQSHHRSNSASTGAKSEAKSQKQHESQEKEQQEQRQEDPPAPSPTKGVSFAEETKTISDTDEHGDTDNCETIGENMGDVTLKLNHVQNEEEQRDKANNTEIEGQREADILVVSHENEENTKKSKLVLADLQTEVGSRVSDADCEDPSLYQGENNTGQEDQFVAVDEHSDIPEPQALTVEDIRREMAGSMAEYLTQAALLAGSRRNITVMVVLLPGCGID</sequence>
<dbReference type="EMBL" id="RQTK01000604">
    <property type="protein sequence ID" value="RUS77165.1"/>
    <property type="molecule type" value="Genomic_DNA"/>
</dbReference>
<feature type="region of interest" description="Disordered" evidence="2">
    <location>
        <begin position="1"/>
        <end position="36"/>
    </location>
</feature>
<evidence type="ECO:0000313" key="4">
    <source>
        <dbReference type="EMBL" id="RUS77165.1"/>
    </source>
</evidence>
<dbReference type="InterPro" id="IPR036457">
    <property type="entry name" value="PPM-type-like_dom_sf"/>
</dbReference>
<dbReference type="PANTHER" id="PTHR13832:SF837">
    <property type="entry name" value="PROTEIN PHOSPHATASE 2C-LIKE DOMAIN-CONTAINING PROTEIN 1"/>
    <property type="match status" value="1"/>
</dbReference>
<dbReference type="Pfam" id="PF00481">
    <property type="entry name" value="PP2C"/>
    <property type="match status" value="2"/>
</dbReference>
<name>A0A3S0ZGM1_ELYCH</name>
<feature type="compositionally biased region" description="Basic and acidic residues" evidence="2">
    <location>
        <begin position="552"/>
        <end position="574"/>
    </location>
</feature>
<feature type="region of interest" description="Disordered" evidence="2">
    <location>
        <begin position="537"/>
        <end position="609"/>
    </location>
</feature>
<dbReference type="AlphaFoldDB" id="A0A3S0ZGM1"/>
<evidence type="ECO:0000313" key="5">
    <source>
        <dbReference type="Proteomes" id="UP000271974"/>
    </source>
</evidence>
<dbReference type="Proteomes" id="UP000271974">
    <property type="component" value="Unassembled WGS sequence"/>
</dbReference>
<dbReference type="OrthoDB" id="343114at2759"/>
<proteinExistence type="inferred from homology"/>
<evidence type="ECO:0000256" key="2">
    <source>
        <dbReference type="SAM" id="MobiDB-lite"/>
    </source>
</evidence>
<feature type="region of interest" description="Disordered" evidence="2">
    <location>
        <begin position="354"/>
        <end position="389"/>
    </location>
</feature>
<dbReference type="STRING" id="188477.A0A3S0ZGM1"/>
<feature type="domain" description="PPM-type phosphatase" evidence="3">
    <location>
        <begin position="170"/>
        <end position="749"/>
    </location>
</feature>